<keyword evidence="5 8" id="KW-0812">Transmembrane</keyword>
<sequence length="357" mass="36835">MYCTQSQSATPLQSFLGGIGLVLPAHALLLLNGKVFGISGFMHRCLRGDKEAAAGVAGLIAGGAVVGLIDRAGPSPITLPLSLVALSGGLVGLGTKLANGCTSGHMVCGLSRLSIRSLAATCTFFLTGVLTTRVLHSTSNGTLSVGTDWSLGLHGYSLLAAQLVPLAFIAASYLKPDVRTTDCLAPNDEEKKTTRSTSRLLAAFTTAVDFALALRLSNLVDPQKVLSFLVLPPVVRNIVDAPLRAVGLMTGSPTRPFDPSLAFLAAGALPLGMALYRFFRGPEVPRLGGQWSIPKGGKVDARLIVGAAIFGVGWGMVGICPGPALVNLGRTLSSKTDLGPLLVWLSTFIVGGLIAPA</sequence>
<reference evidence="9 10" key="1">
    <citation type="journal article" date="2010" name="Nat. Biotechnol.">
        <title>Genome sequence of the model mushroom Schizophyllum commune.</title>
        <authorList>
            <person name="Ohm R.A."/>
            <person name="de Jong J.F."/>
            <person name="Lugones L.G."/>
            <person name="Aerts A."/>
            <person name="Kothe E."/>
            <person name="Stajich J.E."/>
            <person name="de Vries R.P."/>
            <person name="Record E."/>
            <person name="Levasseur A."/>
            <person name="Baker S.E."/>
            <person name="Bartholomew K.A."/>
            <person name="Coutinho P.M."/>
            <person name="Erdmann S."/>
            <person name="Fowler T.J."/>
            <person name="Gathman A.C."/>
            <person name="Lombard V."/>
            <person name="Henrissat B."/>
            <person name="Knabe N."/>
            <person name="Kuees U."/>
            <person name="Lilly W.W."/>
            <person name="Lindquist E."/>
            <person name="Lucas S."/>
            <person name="Magnuson J.K."/>
            <person name="Piumi F."/>
            <person name="Raudaskoski M."/>
            <person name="Salamov A."/>
            <person name="Schmutz J."/>
            <person name="Schwarze F.W.M.R."/>
            <person name="vanKuyk P.A."/>
            <person name="Horton J.S."/>
            <person name="Grigoriev I.V."/>
            <person name="Woesten H.A.B."/>
        </authorList>
    </citation>
    <scope>NUCLEOTIDE SEQUENCE [LARGE SCALE GENOMIC DNA]</scope>
    <source>
        <strain evidence="10">H4-8 / FGSC 9210</strain>
    </source>
</reference>
<feature type="transmembrane region" description="Helical" evidence="8">
    <location>
        <begin position="300"/>
        <end position="326"/>
    </location>
</feature>
<dbReference type="HOGENOM" id="CLU_037802_1_0_1"/>
<dbReference type="InterPro" id="IPR007272">
    <property type="entry name" value="Sulf_transp_TsuA/YedE"/>
</dbReference>
<proteinExistence type="predicted"/>
<protein>
    <recommendedName>
        <fullName evidence="11">Sulphur transport domain-containing protein</fullName>
    </recommendedName>
</protein>
<evidence type="ECO:0000256" key="6">
    <source>
        <dbReference type="ARBA" id="ARBA00022989"/>
    </source>
</evidence>
<keyword evidence="10" id="KW-1185">Reference proteome</keyword>
<keyword evidence="3" id="KW-1003">Cell membrane</keyword>
<dbReference type="GO" id="GO:0005886">
    <property type="term" value="C:plasma membrane"/>
    <property type="evidence" value="ECO:0007669"/>
    <property type="project" value="UniProtKB-SubCell"/>
</dbReference>
<dbReference type="VEuPathDB" id="FungiDB:SCHCODRAFT_02513543"/>
<dbReference type="EMBL" id="GL377310">
    <property type="protein sequence ID" value="EFI94024.1"/>
    <property type="molecule type" value="Genomic_DNA"/>
</dbReference>
<dbReference type="InterPro" id="IPR046513">
    <property type="entry name" value="DUF6691"/>
</dbReference>
<dbReference type="PANTHER" id="PTHR30574:SF1">
    <property type="entry name" value="SULPHUR TRANSPORT DOMAIN-CONTAINING PROTEIN"/>
    <property type="match status" value="1"/>
</dbReference>
<feature type="transmembrane region" description="Helical" evidence="8">
    <location>
        <begin position="52"/>
        <end position="69"/>
    </location>
</feature>
<evidence type="ECO:0000256" key="4">
    <source>
        <dbReference type="ARBA" id="ARBA00022519"/>
    </source>
</evidence>
<dbReference type="RefSeq" id="XP_003028927.1">
    <property type="nucleotide sequence ID" value="XM_003028881.1"/>
</dbReference>
<keyword evidence="4" id="KW-0997">Cell inner membrane</keyword>
<name>D8QDQ2_SCHCM</name>
<evidence type="ECO:0000313" key="10">
    <source>
        <dbReference type="Proteomes" id="UP000007431"/>
    </source>
</evidence>
<feature type="transmembrane region" description="Helical" evidence="8">
    <location>
        <begin position="12"/>
        <end position="31"/>
    </location>
</feature>
<feature type="transmembrane region" description="Helical" evidence="8">
    <location>
        <begin position="155"/>
        <end position="174"/>
    </location>
</feature>
<dbReference type="KEGG" id="scm:SCHCO_02513543"/>
<dbReference type="OMA" id="CYTPVYP"/>
<feature type="transmembrane region" description="Helical" evidence="8">
    <location>
        <begin position="261"/>
        <end position="279"/>
    </location>
</feature>
<dbReference type="AlphaFoldDB" id="D8QDQ2"/>
<feature type="transmembrane region" description="Helical" evidence="8">
    <location>
        <begin position="338"/>
        <end position="355"/>
    </location>
</feature>
<evidence type="ECO:0000256" key="3">
    <source>
        <dbReference type="ARBA" id="ARBA00022475"/>
    </source>
</evidence>
<accession>D8QDQ2</accession>
<keyword evidence="2" id="KW-0813">Transport</keyword>
<evidence type="ECO:0000256" key="7">
    <source>
        <dbReference type="ARBA" id="ARBA00023136"/>
    </source>
</evidence>
<dbReference type="PANTHER" id="PTHR30574">
    <property type="entry name" value="INNER MEMBRANE PROTEIN YEDE"/>
    <property type="match status" value="1"/>
</dbReference>
<dbReference type="OrthoDB" id="10254418at2759"/>
<evidence type="ECO:0008006" key="11">
    <source>
        <dbReference type="Google" id="ProtNLM"/>
    </source>
</evidence>
<evidence type="ECO:0000313" key="9">
    <source>
        <dbReference type="EMBL" id="EFI94024.1"/>
    </source>
</evidence>
<evidence type="ECO:0000256" key="1">
    <source>
        <dbReference type="ARBA" id="ARBA00004429"/>
    </source>
</evidence>
<dbReference type="eggNOG" id="ENOG502S27S">
    <property type="taxonomic scope" value="Eukaryota"/>
</dbReference>
<evidence type="ECO:0000256" key="5">
    <source>
        <dbReference type="ARBA" id="ARBA00022692"/>
    </source>
</evidence>
<evidence type="ECO:0000256" key="8">
    <source>
        <dbReference type="SAM" id="Phobius"/>
    </source>
</evidence>
<evidence type="ECO:0000256" key="2">
    <source>
        <dbReference type="ARBA" id="ARBA00022448"/>
    </source>
</evidence>
<keyword evidence="6 8" id="KW-1133">Transmembrane helix</keyword>
<comment type="subcellular location">
    <subcellularLocation>
        <location evidence="1">Cell inner membrane</location>
        <topology evidence="1">Multi-pass membrane protein</topology>
    </subcellularLocation>
</comment>
<dbReference type="Pfam" id="PF20398">
    <property type="entry name" value="DUF6691"/>
    <property type="match status" value="1"/>
</dbReference>
<feature type="transmembrane region" description="Helical" evidence="8">
    <location>
        <begin position="75"/>
        <end position="94"/>
    </location>
</feature>
<gene>
    <name evidence="9" type="ORF">SCHCODRAFT_59424</name>
</gene>
<organism evidence="10">
    <name type="scientific">Schizophyllum commune (strain H4-8 / FGSC 9210)</name>
    <name type="common">Split gill fungus</name>
    <dbReference type="NCBI Taxonomy" id="578458"/>
    <lineage>
        <taxon>Eukaryota</taxon>
        <taxon>Fungi</taxon>
        <taxon>Dikarya</taxon>
        <taxon>Basidiomycota</taxon>
        <taxon>Agaricomycotina</taxon>
        <taxon>Agaricomycetes</taxon>
        <taxon>Agaricomycetidae</taxon>
        <taxon>Agaricales</taxon>
        <taxon>Schizophyllaceae</taxon>
        <taxon>Schizophyllum</taxon>
    </lineage>
</organism>
<dbReference type="InParanoid" id="D8QDQ2"/>
<dbReference type="Proteomes" id="UP000007431">
    <property type="component" value="Unassembled WGS sequence"/>
</dbReference>
<keyword evidence="7 8" id="KW-0472">Membrane</keyword>
<dbReference type="GeneID" id="9590426"/>
<feature type="transmembrane region" description="Helical" evidence="8">
    <location>
        <begin position="115"/>
        <end position="135"/>
    </location>
</feature>